<dbReference type="RefSeq" id="WP_344017935.1">
    <property type="nucleotide sequence ID" value="NZ_BAAAJK010000001.1"/>
</dbReference>
<dbReference type="PANTHER" id="PTHR47829">
    <property type="entry name" value="HYDROLASE, PUTATIVE (AFU_ORTHOLOGUE AFUA_1G12880)-RELATED"/>
    <property type="match status" value="1"/>
</dbReference>
<dbReference type="EMBL" id="BAAAJK010000001">
    <property type="protein sequence ID" value="GAA1380568.1"/>
    <property type="molecule type" value="Genomic_DNA"/>
</dbReference>
<dbReference type="PANTHER" id="PTHR47829:SF1">
    <property type="entry name" value="HAD FAMILY PHOSPHATASE"/>
    <property type="match status" value="1"/>
</dbReference>
<dbReference type="Proteomes" id="UP001501414">
    <property type="component" value="Unassembled WGS sequence"/>
</dbReference>
<dbReference type="InterPro" id="IPR052898">
    <property type="entry name" value="ACAD10-like"/>
</dbReference>
<dbReference type="Pfam" id="PF01636">
    <property type="entry name" value="APH"/>
    <property type="match status" value="1"/>
</dbReference>
<gene>
    <name evidence="2" type="ORF">GCM10009613_05140</name>
</gene>
<dbReference type="InterPro" id="IPR041726">
    <property type="entry name" value="ACAD10_11_N"/>
</dbReference>
<keyword evidence="3" id="KW-1185">Reference proteome</keyword>
<dbReference type="SUPFAM" id="SSF56112">
    <property type="entry name" value="Protein kinase-like (PK-like)"/>
    <property type="match status" value="1"/>
</dbReference>
<protein>
    <submittedName>
        <fullName evidence="2">Phosphotransferase family protein</fullName>
    </submittedName>
</protein>
<organism evidence="2 3">
    <name type="scientific">Pseudonocardia kongjuensis</name>
    <dbReference type="NCBI Taxonomy" id="102227"/>
    <lineage>
        <taxon>Bacteria</taxon>
        <taxon>Bacillati</taxon>
        <taxon>Actinomycetota</taxon>
        <taxon>Actinomycetes</taxon>
        <taxon>Pseudonocardiales</taxon>
        <taxon>Pseudonocardiaceae</taxon>
        <taxon>Pseudonocardia</taxon>
    </lineage>
</organism>
<dbReference type="CDD" id="cd05154">
    <property type="entry name" value="ACAD10_11_N-like"/>
    <property type="match status" value="1"/>
</dbReference>
<dbReference type="Gene3D" id="3.30.200.20">
    <property type="entry name" value="Phosphorylase Kinase, domain 1"/>
    <property type="match status" value="1"/>
</dbReference>
<comment type="caution">
    <text evidence="2">The sequence shown here is derived from an EMBL/GenBank/DDBJ whole genome shotgun (WGS) entry which is preliminary data.</text>
</comment>
<dbReference type="Gene3D" id="3.90.1200.10">
    <property type="match status" value="1"/>
</dbReference>
<accession>A0ABN1XJP4</accession>
<dbReference type="InterPro" id="IPR002575">
    <property type="entry name" value="Aminoglycoside_PTrfase"/>
</dbReference>
<evidence type="ECO:0000259" key="1">
    <source>
        <dbReference type="Pfam" id="PF01636"/>
    </source>
</evidence>
<name>A0ABN1XJP4_9PSEU</name>
<dbReference type="InterPro" id="IPR011009">
    <property type="entry name" value="Kinase-like_dom_sf"/>
</dbReference>
<reference evidence="2 3" key="1">
    <citation type="journal article" date="2019" name="Int. J. Syst. Evol. Microbiol.">
        <title>The Global Catalogue of Microorganisms (GCM) 10K type strain sequencing project: providing services to taxonomists for standard genome sequencing and annotation.</title>
        <authorList>
            <consortium name="The Broad Institute Genomics Platform"/>
            <consortium name="The Broad Institute Genome Sequencing Center for Infectious Disease"/>
            <person name="Wu L."/>
            <person name="Ma J."/>
        </authorList>
    </citation>
    <scope>NUCLEOTIDE SEQUENCE [LARGE SCALE GENOMIC DNA]</scope>
    <source>
        <strain evidence="2 3">JCM 11896</strain>
    </source>
</reference>
<feature type="domain" description="Aminoglycoside phosphotransferase" evidence="1">
    <location>
        <begin position="30"/>
        <end position="255"/>
    </location>
</feature>
<sequence>MNAPAATALDVGVLGRLLAGAGEQVLGPLTARPVGQGQSNLTYAVTDATGRSWIARRPPRGELLDSAHDVLREHRILAALRDTGVPVPAVVGAWDEPELADAPVVVMAHVDGLVVDTLDVARQAPARLRRAAGPSMAGALARLHDVDVDAVGLGDLASRGPYAQRQVRRWSRQWEAGRTRDLPRLDAMTELLRRTAPAPSGTVLVHGDFHLRNVILDPGDGSVRAVLDWELSTLGEPLADLGSLLAYWPEPGDEPTGLFAASAEPGFADREELVESYLAASGRSREGLGYWHALGLWKIAVIAEGVHRRAHGAGSRTDVVDRLIERAWAVAGTARLDR</sequence>
<proteinExistence type="predicted"/>
<evidence type="ECO:0000313" key="2">
    <source>
        <dbReference type="EMBL" id="GAA1380568.1"/>
    </source>
</evidence>
<evidence type="ECO:0000313" key="3">
    <source>
        <dbReference type="Proteomes" id="UP001501414"/>
    </source>
</evidence>